<protein>
    <submittedName>
        <fullName evidence="2">Uncharacterized protein</fullName>
    </submittedName>
</protein>
<accession>A0A9P5XR07</accession>
<organism evidence="2 3">
    <name type="scientific">Macrolepiota fuliginosa MF-IS2</name>
    <dbReference type="NCBI Taxonomy" id="1400762"/>
    <lineage>
        <taxon>Eukaryota</taxon>
        <taxon>Fungi</taxon>
        <taxon>Dikarya</taxon>
        <taxon>Basidiomycota</taxon>
        <taxon>Agaricomycotina</taxon>
        <taxon>Agaricomycetes</taxon>
        <taxon>Agaricomycetidae</taxon>
        <taxon>Agaricales</taxon>
        <taxon>Agaricineae</taxon>
        <taxon>Agaricaceae</taxon>
        <taxon>Macrolepiota</taxon>
    </lineage>
</organism>
<dbReference type="EMBL" id="MU151056">
    <property type="protein sequence ID" value="KAF9454130.1"/>
    <property type="molecule type" value="Genomic_DNA"/>
</dbReference>
<reference evidence="2" key="1">
    <citation type="submission" date="2020-11" db="EMBL/GenBank/DDBJ databases">
        <authorList>
            <consortium name="DOE Joint Genome Institute"/>
            <person name="Ahrendt S."/>
            <person name="Riley R."/>
            <person name="Andreopoulos W."/>
            <person name="Labutti K."/>
            <person name="Pangilinan J."/>
            <person name="Ruiz-Duenas F.J."/>
            <person name="Barrasa J.M."/>
            <person name="Sanchez-Garcia M."/>
            <person name="Camarero S."/>
            <person name="Miyauchi S."/>
            <person name="Serrano A."/>
            <person name="Linde D."/>
            <person name="Babiker R."/>
            <person name="Drula E."/>
            <person name="Ayuso-Fernandez I."/>
            <person name="Pacheco R."/>
            <person name="Padilla G."/>
            <person name="Ferreira P."/>
            <person name="Barriuso J."/>
            <person name="Kellner H."/>
            <person name="Castanera R."/>
            <person name="Alfaro M."/>
            <person name="Ramirez L."/>
            <person name="Pisabarro A.G."/>
            <person name="Kuo A."/>
            <person name="Tritt A."/>
            <person name="Lipzen A."/>
            <person name="He G."/>
            <person name="Yan M."/>
            <person name="Ng V."/>
            <person name="Cullen D."/>
            <person name="Martin F."/>
            <person name="Rosso M.-N."/>
            <person name="Henrissat B."/>
            <person name="Hibbett D."/>
            <person name="Martinez A.T."/>
            <person name="Grigoriev I.V."/>
        </authorList>
    </citation>
    <scope>NUCLEOTIDE SEQUENCE</scope>
    <source>
        <strain evidence="2">MF-IS2</strain>
    </source>
</reference>
<comment type="caution">
    <text evidence="2">The sequence shown here is derived from an EMBL/GenBank/DDBJ whole genome shotgun (WGS) entry which is preliminary data.</text>
</comment>
<sequence>MVHSTPVERLFVALGLICPDLAREYPFHQLRPGSETISDFCDFYLARGGDISTDYNEAIVSRIDYMKCPYQESAVRHEFLLITAHPTLAHWNRQESIKVVLERCSVLPAPQDTLGRASAISSVAVGGSIRAQDSISLWDPNTSHFAKSVPHVTFGVIPNETPFGVQEEIPPGTLPFFVLVLAAKRTHDVLGKYELTGHDCFLWCRAVTEVAATFAGRPLSIQQQIERSPADTSPLATGLLTHSRSTLGKCYSVAAGTTVTEDAILRDIIASLREDIKRVGREKEDFCDDSYVHRKRAMARGKQVSRLRAAEGGEERVRFDAPVGVAGSSALGAPPGGTKSGADDKTQKAKGGVKKAIQKFRSRVWKGSIWGADK</sequence>
<feature type="region of interest" description="Disordered" evidence="1">
    <location>
        <begin position="325"/>
        <end position="355"/>
    </location>
</feature>
<evidence type="ECO:0000313" key="2">
    <source>
        <dbReference type="EMBL" id="KAF9454130.1"/>
    </source>
</evidence>
<name>A0A9P5XR07_9AGAR</name>
<evidence type="ECO:0000313" key="3">
    <source>
        <dbReference type="Proteomes" id="UP000807342"/>
    </source>
</evidence>
<proteinExistence type="predicted"/>
<dbReference type="AlphaFoldDB" id="A0A9P5XR07"/>
<keyword evidence="3" id="KW-1185">Reference proteome</keyword>
<dbReference type="Proteomes" id="UP000807342">
    <property type="component" value="Unassembled WGS sequence"/>
</dbReference>
<evidence type="ECO:0000256" key="1">
    <source>
        <dbReference type="SAM" id="MobiDB-lite"/>
    </source>
</evidence>
<gene>
    <name evidence="2" type="ORF">P691DRAFT_754901</name>
</gene>